<feature type="short sequence motif" description="DGA/G" evidence="2">
    <location>
        <begin position="328"/>
        <end position="330"/>
    </location>
</feature>
<evidence type="ECO:0000256" key="2">
    <source>
        <dbReference type="PROSITE-ProRule" id="PRU01161"/>
    </source>
</evidence>
<keyword evidence="5" id="KW-1185">Reference proteome</keyword>
<evidence type="ECO:0000256" key="1">
    <source>
        <dbReference type="ARBA" id="ARBA00023098"/>
    </source>
</evidence>
<dbReference type="PROSITE" id="PS51635">
    <property type="entry name" value="PNPLA"/>
    <property type="match status" value="1"/>
</dbReference>
<comment type="caution">
    <text evidence="2">Lacks conserved residue(s) required for the propagation of feature annotation.</text>
</comment>
<accession>A0ABQ1I7L5</accession>
<proteinExistence type="predicted"/>
<dbReference type="NCBIfam" id="TIGR03607">
    <property type="entry name" value="patatin-like protein"/>
    <property type="match status" value="1"/>
</dbReference>
<feature type="active site" description="Proton acceptor" evidence="2">
    <location>
        <position position="328"/>
    </location>
</feature>
<dbReference type="InterPro" id="IPR002641">
    <property type="entry name" value="PNPLA_dom"/>
</dbReference>
<keyword evidence="2" id="KW-0442">Lipid degradation</keyword>
<feature type="active site" description="Nucleophile" evidence="2">
    <location>
        <position position="82"/>
    </location>
</feature>
<dbReference type="InterPro" id="IPR016035">
    <property type="entry name" value="Acyl_Trfase/lysoPLipase"/>
</dbReference>
<dbReference type="EMBL" id="BMDZ01000002">
    <property type="protein sequence ID" value="GGB24808.1"/>
    <property type="molecule type" value="Genomic_DNA"/>
</dbReference>
<organism evidence="4 5">
    <name type="scientific">Tistrella bauzanensis</name>
    <dbReference type="NCBI Taxonomy" id="657419"/>
    <lineage>
        <taxon>Bacteria</taxon>
        <taxon>Pseudomonadati</taxon>
        <taxon>Pseudomonadota</taxon>
        <taxon>Alphaproteobacteria</taxon>
        <taxon>Geminicoccales</taxon>
        <taxon>Geminicoccaceae</taxon>
        <taxon>Tistrella</taxon>
    </lineage>
</organism>
<dbReference type="Pfam" id="PF01734">
    <property type="entry name" value="Patatin"/>
    <property type="match status" value="1"/>
</dbReference>
<comment type="caution">
    <text evidence="4">The sequence shown here is derived from an EMBL/GenBank/DDBJ whole genome shotgun (WGS) entry which is preliminary data.</text>
</comment>
<evidence type="ECO:0000313" key="5">
    <source>
        <dbReference type="Proteomes" id="UP000603352"/>
    </source>
</evidence>
<protein>
    <recommendedName>
        <fullName evidence="3">PNPLA domain-containing protein</fullName>
    </recommendedName>
</protein>
<dbReference type="Pfam" id="PF11856">
    <property type="entry name" value="DUF3376"/>
    <property type="match status" value="1"/>
</dbReference>
<dbReference type="Gene3D" id="3.40.1090.10">
    <property type="entry name" value="Cytosolic phospholipase A2 catalytic domain"/>
    <property type="match status" value="1"/>
</dbReference>
<feature type="domain" description="PNPLA" evidence="3">
    <location>
        <begin position="10"/>
        <end position="341"/>
    </location>
</feature>
<dbReference type="Proteomes" id="UP000603352">
    <property type="component" value="Unassembled WGS sequence"/>
</dbReference>
<name>A0ABQ1I7L5_9PROT</name>
<evidence type="ECO:0000313" key="4">
    <source>
        <dbReference type="EMBL" id="GGB24808.1"/>
    </source>
</evidence>
<gene>
    <name evidence="4" type="ORF">GCM10011505_02620</name>
</gene>
<feature type="short sequence motif" description="GXSXG" evidence="2">
    <location>
        <begin position="80"/>
        <end position="84"/>
    </location>
</feature>
<dbReference type="InterPro" id="IPR019894">
    <property type="entry name" value="Patatin-related_protein"/>
</dbReference>
<dbReference type="InterPro" id="IPR024282">
    <property type="entry name" value="DUF3376"/>
</dbReference>
<evidence type="ECO:0000259" key="3">
    <source>
        <dbReference type="PROSITE" id="PS51635"/>
    </source>
</evidence>
<sequence length="802" mass="85947">MREIELRLAVVCFGGISLAVYIHGVSRELLALVRASERTARTRRGQTPTPLDPTEQIYADLLNAIAAERPMRVVIDILAGASAGGVNAVTLARSLAHDLSLEPLRALWLEGADVDALTAERNRARPLSKLLLRPLLPLVRRLAMGHGAAAEAEFTDKLSRFLRARWFEPPFDGTALAGRFLDALAAQTPVRDAGAGPDHPGSLMPRGVPLDLIVTATDFYGHPRRVAVGDPAWVTERDHRHRLAFTYRRHGSGRVTDDFGAAGLPALAFAMRATSSFPGAFPPAHLGEIDAALDARGLHWPARGAMVARCFADQIASGLDPERIWLIDGAVLDNKPFGAAIDRIALHPALRPVDRRLIYIDPHPHEVPPADLDDAGNATAAAARTPGFLAALKASLSDIPRQEPIRDELESIAETNRRGAEVQDAVSRTWDRVRPRVHAVAGAALEPGSDAAAIGAARVAGHEAARQDAGFAYDAYLRLKMGREIDALARLLVQLAPGGRPLADGGRDGGAGDDGGGGLSRLIPDLRRLAEAEGSVAFLRQFDTAYAARRLRFLLRVVNILADEPDPPPYEAVAALKADLYAMLGRIERGACDMLSADDPAAAELRAAVDGIRSDDAVSTADAARAAAGALALSDAVGALDARLAALDGDFGAACRKRLIAAYIGFAWIDVLLLPLSDPDQPDPSQTVGVMRISPDDALSLEPGGTAATLKGIGMQHFGAFFSRAWRENDYLWGRLHGAERMVDLLIDAATRAGVTTLPDPLRAKCRLFRAILEVEAPHLPQANALIRELRTRIDRIEDDRP</sequence>
<reference evidence="5" key="1">
    <citation type="journal article" date="2019" name="Int. J. Syst. Evol. Microbiol.">
        <title>The Global Catalogue of Microorganisms (GCM) 10K type strain sequencing project: providing services to taxonomists for standard genome sequencing and annotation.</title>
        <authorList>
            <consortium name="The Broad Institute Genomics Platform"/>
            <consortium name="The Broad Institute Genome Sequencing Center for Infectious Disease"/>
            <person name="Wu L."/>
            <person name="Ma J."/>
        </authorList>
    </citation>
    <scope>NUCLEOTIDE SEQUENCE [LARGE SCALE GENOMIC DNA]</scope>
    <source>
        <strain evidence="5">CGMCC 1.10188</strain>
    </source>
</reference>
<dbReference type="RefSeq" id="WP_188574156.1">
    <property type="nucleotide sequence ID" value="NZ_BMDZ01000002.1"/>
</dbReference>
<keyword evidence="2" id="KW-0378">Hydrolase</keyword>
<keyword evidence="1 2" id="KW-0443">Lipid metabolism</keyword>
<dbReference type="SUPFAM" id="SSF52151">
    <property type="entry name" value="FabD/lysophospholipase-like"/>
    <property type="match status" value="1"/>
</dbReference>